<protein>
    <submittedName>
        <fullName evidence="11">Multidrug efflux RND transporter permease subunit</fullName>
    </submittedName>
</protein>
<keyword evidence="7 10" id="KW-1133">Transmembrane helix</keyword>
<evidence type="ECO:0000256" key="3">
    <source>
        <dbReference type="ARBA" id="ARBA00022448"/>
    </source>
</evidence>
<dbReference type="SUPFAM" id="SSF82714">
    <property type="entry name" value="Multidrug efflux transporter AcrB TolC docking domain, DN and DC subdomains"/>
    <property type="match status" value="2"/>
</dbReference>
<evidence type="ECO:0000256" key="10">
    <source>
        <dbReference type="SAM" id="Phobius"/>
    </source>
</evidence>
<comment type="subcellular location">
    <subcellularLocation>
        <location evidence="1">Cell inner membrane</location>
        <topology evidence="1">Multi-pass membrane protein</topology>
    </subcellularLocation>
</comment>
<feature type="transmembrane region" description="Helical" evidence="10">
    <location>
        <begin position="535"/>
        <end position="554"/>
    </location>
</feature>
<dbReference type="SUPFAM" id="SSF82693">
    <property type="entry name" value="Multidrug efflux transporter AcrB pore domain, PN1, PN2, PC1 and PC2 subdomains"/>
    <property type="match status" value="4"/>
</dbReference>
<keyword evidence="3" id="KW-0813">Transport</keyword>
<keyword evidence="4" id="KW-1003">Cell membrane</keyword>
<comment type="similarity">
    <text evidence="2">Belongs to the resistance-nodulation-cell division (RND) (TC 2.A.6) family.</text>
</comment>
<feature type="compositionally biased region" description="Basic and acidic residues" evidence="9">
    <location>
        <begin position="1045"/>
        <end position="1054"/>
    </location>
</feature>
<keyword evidence="8 10" id="KW-0472">Membrane</keyword>
<dbReference type="NCBIfam" id="NF000282">
    <property type="entry name" value="RND_permease_1"/>
    <property type="match status" value="1"/>
</dbReference>
<sequence>MVNFFINRPIFATVLSLLMLLIGGICAFLLPVAQYPEIAPPQVQVTTTYTGADALSVAKTVTTPIEQQINGTKGQIYFSSDSTSNGISTIICTFEVGYDQDMAAVDIQNRVQTASAQLPPEVKQYGVTIKKTSTDIVCMVNLVDSSDKGRYKSDYLDNYGQIYVADVLKRISGVSDVTVFGRRYAMRIWIDPNRMAEMRIAPTEVIQAVQQENLQAAAGKIGAEPVPEGQVFEFPITVKGRLEKASEFEEIIVRRQDDGSIVRVKDIARVELSSENFDTASYLDGKPAGGMAVYQYADANGLAIVEQVRHEMDRLAKDFPPGLEHKIVYDTTKYVEENISEVEHTLIEAFALVMIVVFFFLQGWRATLIPMMAIPVSLIATFAAMALFGFSINTLTLAGLVLAIGLVVDDAIIVVENVEKYLERGLHPLEATRTAMAEITAPIVSITLVLGAVFIPVAFMPGMTGRLYNQFAMTIVFSFIFSAFNSLSFSPAMSRLFLRPRHGEAKFFLFRWFNAGLRWLEDSYDAILEFTAHHWWTIVLPSLGLLTLTGWMLIQRPKAFIPTEDQGYLLVAIQTPDGTSNQLTARVVHRVAAIAQELPGVAHVIAVEGLNILNSTNQTNAGILFVPLKPWSERTVAELRAPALTQELQGRIGAKVRDAVVLVMSPPPIRGLSQVGGFELKIEDRAGKGVEALQQVIDQFQEAARKRPELANVFSTFSARVPQLKFDLDRTKARRLDVPVSDVFATLQTNLGGYYINDFNLYGKVWRVMLQGEGTARTKPEDIQRLTVLNRQGEKVLLSSLGETRYALGPIDVPHYNVYAAASIIGTPAAGSSSGQAIAAIEEVASKTLPEGFGYEWTGTTLQEQKTGNLSISIFALSIVCVFLIMAALYESWVRPMVIILTVPLAMFGAVVGLWLYDMPLDVFGQIGLVMLIGLETKNAILIVEFGVEMREKRGMSIIDSAKAAARERLRPILMTSFAFIMGVLPMVRSTGAGAYSRNSLGVVIVFGMAVSTVLGRFVIPVYYVLGERLIDFVSRLRGLEAAPREPRVGDRGDGLPGQPDLRADGPHPLGES</sequence>
<feature type="transmembrane region" description="Helical" evidence="10">
    <location>
        <begin position="897"/>
        <end position="917"/>
    </location>
</feature>
<keyword evidence="5" id="KW-0997">Cell inner membrane</keyword>
<reference evidence="11" key="1">
    <citation type="submission" date="2024-05" db="EMBL/GenBank/DDBJ databases">
        <title>Planctomycetes of the genus Singulisphaera possess chitinolytic capabilities.</title>
        <authorList>
            <person name="Ivanova A."/>
        </authorList>
    </citation>
    <scope>NUCLEOTIDE SEQUENCE</scope>
    <source>
        <strain evidence="11">Ch08T</strain>
    </source>
</reference>
<evidence type="ECO:0000256" key="9">
    <source>
        <dbReference type="SAM" id="MobiDB-lite"/>
    </source>
</evidence>
<dbReference type="AlphaFoldDB" id="A0AAU7CGH8"/>
<evidence type="ECO:0000256" key="4">
    <source>
        <dbReference type="ARBA" id="ARBA00022475"/>
    </source>
</evidence>
<evidence type="ECO:0000256" key="1">
    <source>
        <dbReference type="ARBA" id="ARBA00004429"/>
    </source>
</evidence>
<dbReference type="InterPro" id="IPR027463">
    <property type="entry name" value="AcrB_DN_DC_subdom"/>
</dbReference>
<dbReference type="SUPFAM" id="SSF82866">
    <property type="entry name" value="Multidrug efflux transporter AcrB transmembrane domain"/>
    <property type="match status" value="2"/>
</dbReference>
<dbReference type="GO" id="GO:0015562">
    <property type="term" value="F:efflux transmembrane transporter activity"/>
    <property type="evidence" value="ECO:0007669"/>
    <property type="project" value="InterPro"/>
</dbReference>
<feature type="transmembrane region" description="Helical" evidence="10">
    <location>
        <begin position="1000"/>
        <end position="1026"/>
    </location>
</feature>
<gene>
    <name evidence="11" type="ORF">V5E97_00810</name>
</gene>
<dbReference type="PANTHER" id="PTHR32063">
    <property type="match status" value="1"/>
</dbReference>
<dbReference type="FunFam" id="1.20.1640.10:FF:000001">
    <property type="entry name" value="Efflux pump membrane transporter"/>
    <property type="match status" value="1"/>
</dbReference>
<dbReference type="Gene3D" id="1.20.1640.10">
    <property type="entry name" value="Multidrug efflux transporter AcrB transmembrane domain"/>
    <property type="match status" value="2"/>
</dbReference>
<accession>A0AAU7CGH8</accession>
<evidence type="ECO:0000256" key="7">
    <source>
        <dbReference type="ARBA" id="ARBA00022989"/>
    </source>
</evidence>
<dbReference type="Gene3D" id="3.30.70.1440">
    <property type="entry name" value="Multidrug efflux transporter AcrB pore domain"/>
    <property type="match status" value="1"/>
</dbReference>
<dbReference type="InterPro" id="IPR004764">
    <property type="entry name" value="MdtF-like"/>
</dbReference>
<evidence type="ECO:0000256" key="6">
    <source>
        <dbReference type="ARBA" id="ARBA00022692"/>
    </source>
</evidence>
<dbReference type="RefSeq" id="WP_406697368.1">
    <property type="nucleotide sequence ID" value="NZ_CP155447.1"/>
</dbReference>
<name>A0AAU7CGH8_9BACT</name>
<keyword evidence="6 10" id="KW-0812">Transmembrane</keyword>
<dbReference type="FunFam" id="3.30.70.1430:FF:000001">
    <property type="entry name" value="Efflux pump membrane transporter"/>
    <property type="match status" value="1"/>
</dbReference>
<feature type="transmembrane region" description="Helical" evidence="10">
    <location>
        <begin position="439"/>
        <end position="459"/>
    </location>
</feature>
<evidence type="ECO:0000313" key="11">
    <source>
        <dbReference type="EMBL" id="XBH04582.1"/>
    </source>
</evidence>
<feature type="transmembrane region" description="Helical" evidence="10">
    <location>
        <begin position="870"/>
        <end position="890"/>
    </location>
</feature>
<dbReference type="GO" id="GO:0042910">
    <property type="term" value="F:xenobiotic transmembrane transporter activity"/>
    <property type="evidence" value="ECO:0007669"/>
    <property type="project" value="TreeGrafter"/>
</dbReference>
<organism evidence="11">
    <name type="scientific">Singulisphaera sp. Ch08</name>
    <dbReference type="NCBI Taxonomy" id="3120278"/>
    <lineage>
        <taxon>Bacteria</taxon>
        <taxon>Pseudomonadati</taxon>
        <taxon>Planctomycetota</taxon>
        <taxon>Planctomycetia</taxon>
        <taxon>Isosphaerales</taxon>
        <taxon>Isosphaeraceae</taxon>
        <taxon>Singulisphaera</taxon>
    </lineage>
</organism>
<feature type="transmembrane region" description="Helical" evidence="10">
    <location>
        <begin position="471"/>
        <end position="492"/>
    </location>
</feature>
<proteinExistence type="inferred from homology"/>
<feature type="transmembrane region" description="Helical" evidence="10">
    <location>
        <begin position="396"/>
        <end position="418"/>
    </location>
</feature>
<dbReference type="InterPro" id="IPR001036">
    <property type="entry name" value="Acrflvin-R"/>
</dbReference>
<feature type="transmembrane region" description="Helical" evidence="10">
    <location>
        <begin position="344"/>
        <end position="361"/>
    </location>
</feature>
<dbReference type="NCBIfam" id="TIGR00915">
    <property type="entry name" value="2A0602"/>
    <property type="match status" value="1"/>
</dbReference>
<evidence type="ECO:0000256" key="8">
    <source>
        <dbReference type="ARBA" id="ARBA00023136"/>
    </source>
</evidence>
<dbReference type="PANTHER" id="PTHR32063:SF11">
    <property type="entry name" value="CATION OR DRUG EFFLUX SYSTEM PROTEIN"/>
    <property type="match status" value="1"/>
</dbReference>
<dbReference type="Gene3D" id="3.30.70.1430">
    <property type="entry name" value="Multidrug efflux transporter AcrB pore domain"/>
    <property type="match status" value="2"/>
</dbReference>
<evidence type="ECO:0000256" key="2">
    <source>
        <dbReference type="ARBA" id="ARBA00010942"/>
    </source>
</evidence>
<feature type="region of interest" description="Disordered" evidence="9">
    <location>
        <begin position="1045"/>
        <end position="1073"/>
    </location>
</feature>
<dbReference type="Gene3D" id="3.30.70.1320">
    <property type="entry name" value="Multidrug efflux transporter AcrB pore domain like"/>
    <property type="match status" value="1"/>
</dbReference>
<dbReference type="EMBL" id="CP155447">
    <property type="protein sequence ID" value="XBH04582.1"/>
    <property type="molecule type" value="Genomic_DNA"/>
</dbReference>
<dbReference type="GO" id="GO:0005886">
    <property type="term" value="C:plasma membrane"/>
    <property type="evidence" value="ECO:0007669"/>
    <property type="project" value="UniProtKB-SubCell"/>
</dbReference>
<dbReference type="PRINTS" id="PR00702">
    <property type="entry name" value="ACRIFLAVINRP"/>
</dbReference>
<dbReference type="Pfam" id="PF00873">
    <property type="entry name" value="ACR_tran"/>
    <property type="match status" value="1"/>
</dbReference>
<dbReference type="Gene3D" id="3.30.2090.10">
    <property type="entry name" value="Multidrug efflux transporter AcrB TolC docking domain, DN and DC subdomains"/>
    <property type="match status" value="2"/>
</dbReference>
<feature type="transmembrane region" description="Helical" evidence="10">
    <location>
        <begin position="368"/>
        <end position="390"/>
    </location>
</feature>
<feature type="transmembrane region" description="Helical" evidence="10">
    <location>
        <begin position="969"/>
        <end position="988"/>
    </location>
</feature>
<evidence type="ECO:0000256" key="5">
    <source>
        <dbReference type="ARBA" id="ARBA00022519"/>
    </source>
</evidence>
<dbReference type="GO" id="GO:0009636">
    <property type="term" value="P:response to toxic substance"/>
    <property type="evidence" value="ECO:0007669"/>
    <property type="project" value="UniProtKB-ARBA"/>
</dbReference>